<reference evidence="3" key="1">
    <citation type="journal article" date="2019" name="Int. J. Syst. Evol. Microbiol.">
        <title>The Global Catalogue of Microorganisms (GCM) 10K type strain sequencing project: providing services to taxonomists for standard genome sequencing and annotation.</title>
        <authorList>
            <consortium name="The Broad Institute Genomics Platform"/>
            <consortium name="The Broad Institute Genome Sequencing Center for Infectious Disease"/>
            <person name="Wu L."/>
            <person name="Ma J."/>
        </authorList>
    </citation>
    <scope>NUCLEOTIDE SEQUENCE [LARGE SCALE GENOMIC DNA]</scope>
    <source>
        <strain evidence="3">R28</strain>
    </source>
</reference>
<evidence type="ECO:0000313" key="2">
    <source>
        <dbReference type="EMBL" id="MFD2046643.1"/>
    </source>
</evidence>
<organism evidence="2 3">
    <name type="scientific">Ornithinibacillus salinisoli</name>
    <dbReference type="NCBI Taxonomy" id="1848459"/>
    <lineage>
        <taxon>Bacteria</taxon>
        <taxon>Bacillati</taxon>
        <taxon>Bacillota</taxon>
        <taxon>Bacilli</taxon>
        <taxon>Bacillales</taxon>
        <taxon>Bacillaceae</taxon>
        <taxon>Ornithinibacillus</taxon>
    </lineage>
</organism>
<keyword evidence="3" id="KW-1185">Reference proteome</keyword>
<feature type="region of interest" description="Disordered" evidence="1">
    <location>
        <begin position="1"/>
        <end position="32"/>
    </location>
</feature>
<gene>
    <name evidence="2" type="ORF">ACFSJF_20460</name>
</gene>
<name>A0ABW4W5F1_9BACI</name>
<accession>A0ABW4W5F1</accession>
<feature type="compositionally biased region" description="Low complexity" evidence="1">
    <location>
        <begin position="11"/>
        <end position="32"/>
    </location>
</feature>
<dbReference type="RefSeq" id="WP_377558694.1">
    <property type="nucleotide sequence ID" value="NZ_JBHUHQ010000041.1"/>
</dbReference>
<sequence length="67" mass="7254">MGRRKIRNVRSSGNNNNSVAGVNNSNNNNSVAGATDEVIYTPTKNVVNTVKTLDSHLYNIVFNNMGS</sequence>
<protein>
    <submittedName>
        <fullName evidence="2">Uncharacterized protein</fullName>
    </submittedName>
</protein>
<evidence type="ECO:0000256" key="1">
    <source>
        <dbReference type="SAM" id="MobiDB-lite"/>
    </source>
</evidence>
<evidence type="ECO:0000313" key="3">
    <source>
        <dbReference type="Proteomes" id="UP001597383"/>
    </source>
</evidence>
<dbReference type="Proteomes" id="UP001597383">
    <property type="component" value="Unassembled WGS sequence"/>
</dbReference>
<dbReference type="EMBL" id="JBHUHQ010000041">
    <property type="protein sequence ID" value="MFD2046643.1"/>
    <property type="molecule type" value="Genomic_DNA"/>
</dbReference>
<proteinExistence type="predicted"/>
<comment type="caution">
    <text evidence="2">The sequence shown here is derived from an EMBL/GenBank/DDBJ whole genome shotgun (WGS) entry which is preliminary data.</text>
</comment>